<evidence type="ECO:0000313" key="2">
    <source>
        <dbReference type="EMBL" id="PHI32226.1"/>
    </source>
</evidence>
<feature type="domain" description="Invasin" evidence="1">
    <location>
        <begin position="186"/>
        <end position="232"/>
    </location>
</feature>
<evidence type="ECO:0000313" key="4">
    <source>
        <dbReference type="Proteomes" id="UP000224974"/>
    </source>
</evidence>
<reference evidence="2" key="1">
    <citation type="submission" date="2017-09" db="EMBL/GenBank/DDBJ databases">
        <title>FDA dAtabase for Regulatory Grade micrObial Sequences (FDA-ARGOS): Supporting development and validation of Infectious Disease Dx tests.</title>
        <authorList>
            <person name="Minogue T."/>
            <person name="Wolcott M."/>
            <person name="Wasieloski L."/>
            <person name="Aguilar W."/>
            <person name="Moore D."/>
            <person name="Tallon L.J."/>
            <person name="Sadzewicz L."/>
            <person name="Ott S."/>
            <person name="Zhao X."/>
            <person name="Nagaraj S."/>
            <person name="Vavikolanu K."/>
            <person name="Aluvathingal J."/>
            <person name="Nadendla S."/>
            <person name="Sichtig H."/>
        </authorList>
    </citation>
    <scope>NUCLEOTIDE SEQUENCE</scope>
    <source>
        <strain evidence="2">FDAARGOS_387</strain>
    </source>
</reference>
<accession>A0A2C6DLV4</accession>
<dbReference type="InterPro" id="IPR008964">
    <property type="entry name" value="Invasin/intimin_cell_adhesion"/>
</dbReference>
<dbReference type="Pfam" id="PF21764">
    <property type="entry name" value="Invasin_D4"/>
    <property type="match status" value="1"/>
</dbReference>
<dbReference type="SUPFAM" id="SSF56436">
    <property type="entry name" value="C-type lectin-like"/>
    <property type="match status" value="1"/>
</dbReference>
<evidence type="ECO:0000259" key="1">
    <source>
        <dbReference type="Pfam" id="PF21764"/>
    </source>
</evidence>
<dbReference type="EMBL" id="PDDX01000001">
    <property type="protein sequence ID" value="PHI32226.1"/>
    <property type="molecule type" value="Genomic_DNA"/>
</dbReference>
<dbReference type="Gene3D" id="3.10.100.10">
    <property type="entry name" value="Mannose-Binding Protein A, subunit A"/>
    <property type="match status" value="1"/>
</dbReference>
<dbReference type="Gene3D" id="2.60.40.1080">
    <property type="match status" value="1"/>
</dbReference>
<dbReference type="Proteomes" id="UP000373449">
    <property type="component" value="Unassembled WGS sequence"/>
</dbReference>
<gene>
    <name evidence="2" type="ORF">CRN84_24360</name>
    <name evidence="3" type="ORF">NCTC12282_01875</name>
</gene>
<reference evidence="3 5" key="3">
    <citation type="submission" date="2019-03" db="EMBL/GenBank/DDBJ databases">
        <authorList>
            <consortium name="Pathogen Informatics"/>
        </authorList>
    </citation>
    <scope>NUCLEOTIDE SEQUENCE [LARGE SCALE GENOMIC DNA]</scope>
    <source>
        <strain evidence="3 5">NCTC12282</strain>
    </source>
</reference>
<sequence length="390" mass="40428">MKQRANNIVGAHTHYRAGVYGILCVALSGVAPAVGAPATGETRPIMGRAPTAAGSVSILKPGATPLVDNDQILGSKKPNEFTLAPLSSGVTFTDLDGDTQATPGLAIAPAGVTWTWKNGVTPLTTTQLNQTFATNFAHNTTLTVQANAPVLSTSLTGLPTTSGTPVLLTSPVYRVRVNNPPPPVIYVNGTTFAWNSGFPTTGFVGAKFQLYMNGVDATANNNYTYQENGSQTWVDLAALNASGTEGTVSFIGTPTSANKTLTVIATNKTDSNDKHTLNITIGRWFVNGGATTRTAANADAYCTGLGGGYSTPPYATMTNAAYGAAGTRAPVAGLWSQWGSLGNFGSGWLGGVYWALEPNGTNRHYVGLDVGTLLSLPPGYVNCVTCSRTL</sequence>
<name>A0A2C6DLV4_9GAMM</name>
<dbReference type="AlphaFoldDB" id="A0A2C6DLV4"/>
<reference evidence="4" key="2">
    <citation type="submission" date="2017-09" db="EMBL/GenBank/DDBJ databases">
        <title>FDA dAtabase for Regulatory Grade micrObial Sequences (FDA-ARGOS): Supporting development and validation of Infectious Disease Dx tests.</title>
        <authorList>
            <person name="Minogue T."/>
            <person name="Wolcott M."/>
            <person name="Wasieloski L."/>
            <person name="Aguilar W."/>
            <person name="Moore D."/>
            <person name="Tallon L."/>
            <person name="Sadzewicz L."/>
            <person name="Ott S."/>
            <person name="Zhao X."/>
            <person name="Nagaraj S."/>
            <person name="Vavikolanu K."/>
            <person name="Aluvathingal J."/>
            <person name="Nadendla S."/>
            <person name="Sichtig H."/>
        </authorList>
    </citation>
    <scope>NUCLEOTIDE SEQUENCE [LARGE SCALE GENOMIC DNA]</scope>
    <source>
        <strain evidence="4">FDAARGOS_387</strain>
    </source>
</reference>
<organism evidence="2 4">
    <name type="scientific">Budvicia aquatica</name>
    <dbReference type="NCBI Taxonomy" id="82979"/>
    <lineage>
        <taxon>Bacteria</taxon>
        <taxon>Pseudomonadati</taxon>
        <taxon>Pseudomonadota</taxon>
        <taxon>Gammaproteobacteria</taxon>
        <taxon>Enterobacterales</taxon>
        <taxon>Budviciaceae</taxon>
        <taxon>Budvicia</taxon>
    </lineage>
</organism>
<proteinExistence type="predicted"/>
<dbReference type="InterPro" id="IPR048658">
    <property type="entry name" value="Invasin_D4"/>
</dbReference>
<keyword evidence="4" id="KW-1185">Reference proteome</keyword>
<dbReference type="SUPFAM" id="SSF49373">
    <property type="entry name" value="Invasin/intimin cell-adhesion fragments"/>
    <property type="match status" value="1"/>
</dbReference>
<dbReference type="InterPro" id="IPR016186">
    <property type="entry name" value="C-type_lectin-like/link_sf"/>
</dbReference>
<protein>
    <submittedName>
        <fullName evidence="3">Invasin</fullName>
    </submittedName>
</protein>
<dbReference type="Proteomes" id="UP000224974">
    <property type="component" value="Unassembled WGS sequence"/>
</dbReference>
<evidence type="ECO:0000313" key="5">
    <source>
        <dbReference type="Proteomes" id="UP000373449"/>
    </source>
</evidence>
<dbReference type="EMBL" id="CAADJA010000002">
    <property type="protein sequence ID" value="VFS46945.1"/>
    <property type="molecule type" value="Genomic_DNA"/>
</dbReference>
<dbReference type="InterPro" id="IPR016187">
    <property type="entry name" value="CTDL_fold"/>
</dbReference>
<evidence type="ECO:0000313" key="3">
    <source>
        <dbReference type="EMBL" id="VFS46945.1"/>
    </source>
</evidence>